<dbReference type="PROSITE" id="PS51257">
    <property type="entry name" value="PROKAR_LIPOPROTEIN"/>
    <property type="match status" value="1"/>
</dbReference>
<keyword evidence="1" id="KW-0472">Membrane</keyword>
<proteinExistence type="predicted"/>
<accession>A0ABT1SIW7</accession>
<feature type="transmembrane region" description="Helical" evidence="1">
    <location>
        <begin position="6"/>
        <end position="27"/>
    </location>
</feature>
<sequence length="117" mass="13685">MKNNLSLIILLIFIILSCLIISLRIWFRIKEVNKQKESLNKGRAHLPFVHDKNLLETIASNEGVFISDLPRDKLLQKKAVLFILNHTDEYDKDEQLKTLDYLYMKKKEGIMNGKINS</sequence>
<evidence type="ECO:0000313" key="3">
    <source>
        <dbReference type="Proteomes" id="UP001524435"/>
    </source>
</evidence>
<name>A0ABT1SIW7_9FIRM</name>
<dbReference type="RefSeq" id="WP_256197406.1">
    <property type="nucleotide sequence ID" value="NZ_JANGCH010000003.1"/>
</dbReference>
<keyword evidence="3" id="KW-1185">Reference proteome</keyword>
<evidence type="ECO:0000313" key="2">
    <source>
        <dbReference type="EMBL" id="MCQ5121172.1"/>
    </source>
</evidence>
<gene>
    <name evidence="2" type="ORF">NE663_02700</name>
</gene>
<protein>
    <submittedName>
        <fullName evidence="2">Uncharacterized protein</fullName>
    </submittedName>
</protein>
<dbReference type="Proteomes" id="UP001524435">
    <property type="component" value="Unassembled WGS sequence"/>
</dbReference>
<reference evidence="2 3" key="1">
    <citation type="submission" date="2022-06" db="EMBL/GenBank/DDBJ databases">
        <title>Isolation of gut microbiota from human fecal samples.</title>
        <authorList>
            <person name="Pamer E.G."/>
            <person name="Barat B."/>
            <person name="Waligurski E."/>
            <person name="Medina S."/>
            <person name="Paddock L."/>
            <person name="Mostad J."/>
        </authorList>
    </citation>
    <scope>NUCLEOTIDE SEQUENCE [LARGE SCALE GENOMIC DNA]</scope>
    <source>
        <strain evidence="2 3">DFI.6.1</strain>
    </source>
</reference>
<evidence type="ECO:0000256" key="1">
    <source>
        <dbReference type="SAM" id="Phobius"/>
    </source>
</evidence>
<keyword evidence="1" id="KW-0812">Transmembrane</keyword>
<keyword evidence="1" id="KW-1133">Transmembrane helix</keyword>
<comment type="caution">
    <text evidence="2">The sequence shown here is derived from an EMBL/GenBank/DDBJ whole genome shotgun (WGS) entry which is preliminary data.</text>
</comment>
<organism evidence="2 3">
    <name type="scientific">Massilicoli timonensis</name>
    <dbReference type="NCBI Taxonomy" id="2015901"/>
    <lineage>
        <taxon>Bacteria</taxon>
        <taxon>Bacillati</taxon>
        <taxon>Bacillota</taxon>
        <taxon>Erysipelotrichia</taxon>
        <taxon>Erysipelotrichales</taxon>
        <taxon>Erysipelotrichaceae</taxon>
        <taxon>Massilicoli</taxon>
    </lineage>
</organism>
<dbReference type="EMBL" id="JANGCH010000003">
    <property type="protein sequence ID" value="MCQ5121172.1"/>
    <property type="molecule type" value="Genomic_DNA"/>
</dbReference>